<evidence type="ECO:0000256" key="7">
    <source>
        <dbReference type="ARBA" id="ARBA00023159"/>
    </source>
</evidence>
<reference evidence="11 12" key="1">
    <citation type="journal article" date="2018" name="J. Microbiol.">
        <title>Salicibibacter kimchii gen. nov., sp. nov., a moderately halophilic and alkalitolerant bacterium in the family Bacillaceae, isolated from kimchi.</title>
        <authorList>
            <person name="Jang J.Y."/>
            <person name="Oh Y.J."/>
            <person name="Lim S.K."/>
            <person name="Park H.K."/>
            <person name="Lee C."/>
            <person name="Kim J.Y."/>
            <person name="Lee M.A."/>
            <person name="Choi H.J."/>
        </authorList>
    </citation>
    <scope>NUCLEOTIDE SEQUENCE [LARGE SCALE GENOMIC DNA]</scope>
    <source>
        <strain evidence="11 12">NKC1-1</strain>
    </source>
</reference>
<evidence type="ECO:0000256" key="3">
    <source>
        <dbReference type="ARBA" id="ARBA00022553"/>
    </source>
</evidence>
<dbReference type="PANTHER" id="PTHR45526">
    <property type="entry name" value="TRANSCRIPTIONAL REGULATORY PROTEIN DPIA"/>
    <property type="match status" value="1"/>
</dbReference>
<keyword evidence="3 9" id="KW-0597">Phosphoprotein</keyword>
<keyword evidence="12" id="KW-1185">Reference proteome</keyword>
<keyword evidence="4" id="KW-0902">Two-component regulatory system</keyword>
<dbReference type="PANTHER" id="PTHR45526:SF6">
    <property type="entry name" value="TRANSCRIPTIONAL REGULATORY PROTEIN CITT"/>
    <property type="match status" value="1"/>
</dbReference>
<dbReference type="Pfam" id="PF20714">
    <property type="entry name" value="HTH_64"/>
    <property type="match status" value="1"/>
</dbReference>
<evidence type="ECO:0000256" key="9">
    <source>
        <dbReference type="PROSITE-ProRule" id="PRU00169"/>
    </source>
</evidence>
<proteinExistence type="predicted"/>
<dbReference type="GO" id="GO:0000156">
    <property type="term" value="F:phosphorelay response regulator activity"/>
    <property type="evidence" value="ECO:0007669"/>
    <property type="project" value="TreeGrafter"/>
</dbReference>
<keyword evidence="6" id="KW-0238">DNA-binding</keyword>
<evidence type="ECO:0000256" key="2">
    <source>
        <dbReference type="ARBA" id="ARBA00022490"/>
    </source>
</evidence>
<protein>
    <submittedName>
        <fullName evidence="11">Response regulator</fullName>
    </submittedName>
</protein>
<dbReference type="InterPro" id="IPR024187">
    <property type="entry name" value="Sig_transdc_resp-reg_cit/mal"/>
</dbReference>
<dbReference type="SUPFAM" id="SSF52172">
    <property type="entry name" value="CheY-like"/>
    <property type="match status" value="1"/>
</dbReference>
<evidence type="ECO:0000256" key="5">
    <source>
        <dbReference type="ARBA" id="ARBA00023015"/>
    </source>
</evidence>
<name>A0A345C1B4_9BACI</name>
<keyword evidence="2" id="KW-0963">Cytoplasm</keyword>
<comment type="subcellular location">
    <subcellularLocation>
        <location evidence="1">Cytoplasm</location>
    </subcellularLocation>
</comment>
<gene>
    <name evidence="11" type="ORF">DT065_13960</name>
</gene>
<evidence type="ECO:0000259" key="10">
    <source>
        <dbReference type="PROSITE" id="PS50110"/>
    </source>
</evidence>
<evidence type="ECO:0000256" key="6">
    <source>
        <dbReference type="ARBA" id="ARBA00023125"/>
    </source>
</evidence>
<evidence type="ECO:0000256" key="8">
    <source>
        <dbReference type="ARBA" id="ARBA00023163"/>
    </source>
</evidence>
<sequence>MGVMGMNVVIAEDDYRVSLLHEQFLQSFSEVNVTGKALNGEELKELLIKEQPQLILLDIYFPDIHGTALLSFIRSNYPHIDVIIISASDDRNDLLIAKRHGVYYYFVKPVSASDFQQIMKRYLKDYEWFQEKATFHSKDVKRLFGNTGSQHFSEKQSELPTGIDVITLEKVKEQLSHAEEGLTIDETCSAVGISRTTARRYLEYLVSVSKAEPKLNYGVIGRPERVYVTT</sequence>
<organism evidence="11 12">
    <name type="scientific">Salicibibacter kimchii</name>
    <dbReference type="NCBI Taxonomy" id="2099786"/>
    <lineage>
        <taxon>Bacteria</taxon>
        <taxon>Bacillati</taxon>
        <taxon>Bacillota</taxon>
        <taxon>Bacilli</taxon>
        <taxon>Bacillales</taxon>
        <taxon>Bacillaceae</taxon>
        <taxon>Salicibibacter</taxon>
    </lineage>
</organism>
<keyword evidence="5" id="KW-0805">Transcription regulation</keyword>
<dbReference type="PIRSF" id="PIRSF006171">
    <property type="entry name" value="RR_citrat_malat"/>
    <property type="match status" value="1"/>
</dbReference>
<dbReference type="InterPro" id="IPR011006">
    <property type="entry name" value="CheY-like_superfamily"/>
</dbReference>
<keyword evidence="8" id="KW-0804">Transcription</keyword>
<dbReference type="GO" id="GO:0005737">
    <property type="term" value="C:cytoplasm"/>
    <property type="evidence" value="ECO:0007669"/>
    <property type="project" value="UniProtKB-SubCell"/>
</dbReference>
<dbReference type="PROSITE" id="PS50110">
    <property type="entry name" value="RESPONSE_REGULATORY"/>
    <property type="match status" value="1"/>
</dbReference>
<dbReference type="SMART" id="SM00448">
    <property type="entry name" value="REC"/>
    <property type="match status" value="1"/>
</dbReference>
<dbReference type="Gene3D" id="3.40.50.2300">
    <property type="match status" value="1"/>
</dbReference>
<dbReference type="KEGG" id="rue:DT065_13960"/>
<evidence type="ECO:0000256" key="1">
    <source>
        <dbReference type="ARBA" id="ARBA00004496"/>
    </source>
</evidence>
<evidence type="ECO:0000256" key="4">
    <source>
        <dbReference type="ARBA" id="ARBA00023012"/>
    </source>
</evidence>
<dbReference type="Pfam" id="PF00072">
    <property type="entry name" value="Response_reg"/>
    <property type="match status" value="1"/>
</dbReference>
<keyword evidence="7" id="KW-0010">Activator</keyword>
<evidence type="ECO:0000313" key="12">
    <source>
        <dbReference type="Proteomes" id="UP000252100"/>
    </source>
</evidence>
<dbReference type="Proteomes" id="UP000252100">
    <property type="component" value="Chromosome"/>
</dbReference>
<dbReference type="EMBL" id="CP031092">
    <property type="protein sequence ID" value="AXF56995.1"/>
    <property type="molecule type" value="Genomic_DNA"/>
</dbReference>
<dbReference type="GO" id="GO:0003677">
    <property type="term" value="F:DNA binding"/>
    <property type="evidence" value="ECO:0007669"/>
    <property type="project" value="UniProtKB-KW"/>
</dbReference>
<evidence type="ECO:0000313" key="11">
    <source>
        <dbReference type="EMBL" id="AXF56995.1"/>
    </source>
</evidence>
<dbReference type="AlphaFoldDB" id="A0A345C1B4"/>
<dbReference type="InterPro" id="IPR048714">
    <property type="entry name" value="DpiA-like_HTH"/>
</dbReference>
<dbReference type="GO" id="GO:0003700">
    <property type="term" value="F:DNA-binding transcription factor activity"/>
    <property type="evidence" value="ECO:0007669"/>
    <property type="project" value="InterPro"/>
</dbReference>
<accession>A0A345C1B4</accession>
<dbReference type="InterPro" id="IPR051271">
    <property type="entry name" value="2C-system_Tx_regulators"/>
</dbReference>
<feature type="domain" description="Response regulatory" evidence="10">
    <location>
        <begin position="7"/>
        <end position="123"/>
    </location>
</feature>
<dbReference type="InterPro" id="IPR001789">
    <property type="entry name" value="Sig_transdc_resp-reg_receiver"/>
</dbReference>
<feature type="modified residue" description="4-aspartylphosphate" evidence="9">
    <location>
        <position position="58"/>
    </location>
</feature>